<accession>A0A5B8IVA9</accession>
<dbReference type="Pfam" id="PF07311">
    <property type="entry name" value="Dodecin"/>
    <property type="match status" value="1"/>
</dbReference>
<reference evidence="1 2" key="1">
    <citation type="submission" date="2019-07" db="EMBL/GenBank/DDBJ databases">
        <title>Litoreibacter alkalisoli sp. nov., isolated from saline-alkaline soil.</title>
        <authorList>
            <person name="Wang S."/>
            <person name="Xu L."/>
            <person name="Xing Y.-T."/>
            <person name="Sun J.-Q."/>
        </authorList>
    </citation>
    <scope>NUCLEOTIDE SEQUENCE [LARGE SCALE GENOMIC DNA]</scope>
    <source>
        <strain evidence="1 2">LN3S51</strain>
    </source>
</reference>
<evidence type="ECO:0000313" key="2">
    <source>
        <dbReference type="Proteomes" id="UP000318483"/>
    </source>
</evidence>
<dbReference type="Proteomes" id="UP000318483">
    <property type="component" value="Chromosome"/>
</dbReference>
<dbReference type="AlphaFoldDB" id="A0A5B8IVA9"/>
<dbReference type="OrthoDB" id="9805449at2"/>
<protein>
    <submittedName>
        <fullName evidence="1">Dodecin domain-containing protein</fullName>
    </submittedName>
</protein>
<dbReference type="InterPro" id="IPR009923">
    <property type="entry name" value="Dodecin"/>
</dbReference>
<dbReference type="InterPro" id="IPR025543">
    <property type="entry name" value="Dodecin-like"/>
</dbReference>
<sequence>MSIARVTEISATSTTSFDDAVREGVERANQTLRNVQSAWVKEQRVSVENGQIAHYQVNIMVTFILDDG</sequence>
<dbReference type="EMBL" id="CP042261">
    <property type="protein sequence ID" value="QDY68801.1"/>
    <property type="molecule type" value="Genomic_DNA"/>
</dbReference>
<dbReference type="KEGG" id="lit:FPZ52_03590"/>
<dbReference type="Gene3D" id="3.30.1660.10">
    <property type="entry name" value="Flavin-binding protein dodecin"/>
    <property type="match status" value="1"/>
</dbReference>
<dbReference type="PANTHER" id="PTHR39324:SF1">
    <property type="entry name" value="CALCIUM DODECIN"/>
    <property type="match status" value="1"/>
</dbReference>
<name>A0A5B8IVA9_9RHOB</name>
<proteinExistence type="predicted"/>
<dbReference type="PANTHER" id="PTHR39324">
    <property type="entry name" value="CALCIUM DODECIN"/>
    <property type="match status" value="1"/>
</dbReference>
<evidence type="ECO:0000313" key="1">
    <source>
        <dbReference type="EMBL" id="QDY68801.1"/>
    </source>
</evidence>
<keyword evidence="2" id="KW-1185">Reference proteome</keyword>
<organism evidence="1 2">
    <name type="scientific">Qingshengfaniella alkalisoli</name>
    <dbReference type="NCBI Taxonomy" id="2599296"/>
    <lineage>
        <taxon>Bacteria</taxon>
        <taxon>Pseudomonadati</taxon>
        <taxon>Pseudomonadota</taxon>
        <taxon>Alphaproteobacteria</taxon>
        <taxon>Rhodobacterales</taxon>
        <taxon>Paracoccaceae</taxon>
        <taxon>Qingshengfaniella</taxon>
    </lineage>
</organism>
<dbReference type="InterPro" id="IPR036694">
    <property type="entry name" value="Dodecin-like_sf"/>
</dbReference>
<dbReference type="RefSeq" id="WP_146363787.1">
    <property type="nucleotide sequence ID" value="NZ_CP042261.1"/>
</dbReference>
<gene>
    <name evidence="1" type="ORF">FPZ52_03590</name>
</gene>
<dbReference type="SUPFAM" id="SSF89807">
    <property type="entry name" value="Dodecin-like"/>
    <property type="match status" value="1"/>
</dbReference>